<accession>A0A8J5LLF7</accession>
<protein>
    <recommendedName>
        <fullName evidence="16">Inositol-tetrakisphosphate 1-kinase</fullName>
    </recommendedName>
</protein>
<keyword evidence="11" id="KW-0460">Magnesium</keyword>
<comment type="catalytic activity">
    <reaction evidence="2">
        <text>1D-myo-inositol 1,3,4-trisphosphate + ATP = 1D-myo-inositol 1,3,4,5-tetrakisphosphate + ADP + H(+)</text>
        <dbReference type="Rhea" id="RHEA:13253"/>
        <dbReference type="ChEBI" id="CHEBI:15378"/>
        <dbReference type="ChEBI" id="CHEBI:30616"/>
        <dbReference type="ChEBI" id="CHEBI:57895"/>
        <dbReference type="ChEBI" id="CHEBI:58414"/>
        <dbReference type="ChEBI" id="CHEBI:456216"/>
        <dbReference type="EC" id="2.7.1.159"/>
    </reaction>
</comment>
<evidence type="ECO:0000256" key="1">
    <source>
        <dbReference type="ARBA" id="ARBA00000399"/>
    </source>
</evidence>
<dbReference type="Gene3D" id="3.40.50.11370">
    <property type="match status" value="1"/>
</dbReference>
<keyword evidence="7" id="KW-0479">Metal-binding</keyword>
<dbReference type="InterPro" id="IPR040464">
    <property type="entry name" value="InsP(3)kin_ATP-grasp"/>
</dbReference>
<sequence>MWFRFAGRCDSRRVTVLICDFRRARFDRSAVDSCSSLLRLRSGIEVELSGPVSLDLDLAMEEPPDRRFVVGYALLPEKEQSFIQPSLVGTARDRGVDLVPIDHLRPLVEQGPFDCVVHNLHGDEWNIQIADFAAKNPDVPIVDQPPAIERLDIHYRTAVLQFDSDINVAQIYGIPNQMLIYDSSSDAFSVITHIRSPINANPRASGGGVAFKVYVAGNHVQCVRTNNCLPDVAPEQHTPVVSVACFRVSNSPFHIPEDAEYVKHPEAAEPPPSSFFEKIAMRLRQVTELRLFTFDIIRDAKSRKRYYLIDVNYFPDYSEMPGYEECLTNFFWDMVHQKGESAAASSSFSSED</sequence>
<dbReference type="PANTHER" id="PTHR14217">
    <property type="entry name" value="INOSITOL-TETRAKISPHOSPHATE 1-KINASE"/>
    <property type="match status" value="1"/>
</dbReference>
<evidence type="ECO:0000256" key="5">
    <source>
        <dbReference type="ARBA" id="ARBA00011245"/>
    </source>
</evidence>
<evidence type="ECO:0000259" key="13">
    <source>
        <dbReference type="Pfam" id="PF17927"/>
    </source>
</evidence>
<dbReference type="GO" id="GO:0047325">
    <property type="term" value="F:inositol-3,4,5,6-tetrakisphosphate 1-kinase activity"/>
    <property type="evidence" value="ECO:0007669"/>
    <property type="project" value="InterPro"/>
</dbReference>
<dbReference type="Proteomes" id="UP000734854">
    <property type="component" value="Unassembled WGS sequence"/>
</dbReference>
<dbReference type="Pfam" id="PF05770">
    <property type="entry name" value="Ins134_P3_kin"/>
    <property type="match status" value="1"/>
</dbReference>
<comment type="caution">
    <text evidence="14">The sequence shown here is derived from an EMBL/GenBank/DDBJ whole genome shotgun (WGS) entry which is preliminary data.</text>
</comment>
<dbReference type="PANTHER" id="PTHR14217:SF24">
    <property type="entry name" value="INOSITOL-TETRAKISPHOSPHATE 1-KINASE 1"/>
    <property type="match status" value="1"/>
</dbReference>
<evidence type="ECO:0000313" key="14">
    <source>
        <dbReference type="EMBL" id="KAG6524282.1"/>
    </source>
</evidence>
<comment type="catalytic activity">
    <reaction evidence="1">
        <text>1D-myo-inositol 1,3,4-trisphosphate + ATP = 1D-myo-inositol 1,3,4,6-tetrakisphosphate + ADP + H(+)</text>
        <dbReference type="Rhea" id="RHEA:20940"/>
        <dbReference type="ChEBI" id="CHEBI:15378"/>
        <dbReference type="ChEBI" id="CHEBI:30616"/>
        <dbReference type="ChEBI" id="CHEBI:57660"/>
        <dbReference type="ChEBI" id="CHEBI:58414"/>
        <dbReference type="ChEBI" id="CHEBI:456216"/>
        <dbReference type="EC" id="2.7.1.159"/>
    </reaction>
</comment>
<dbReference type="GO" id="GO:0000287">
    <property type="term" value="F:magnesium ion binding"/>
    <property type="evidence" value="ECO:0007669"/>
    <property type="project" value="InterPro"/>
</dbReference>
<evidence type="ECO:0000259" key="12">
    <source>
        <dbReference type="Pfam" id="PF05770"/>
    </source>
</evidence>
<dbReference type="AlphaFoldDB" id="A0A8J5LLF7"/>
<dbReference type="GO" id="GO:0005524">
    <property type="term" value="F:ATP binding"/>
    <property type="evidence" value="ECO:0007669"/>
    <property type="project" value="UniProtKB-KW"/>
</dbReference>
<keyword evidence="8" id="KW-0547">Nucleotide-binding</keyword>
<proteinExistence type="inferred from homology"/>
<evidence type="ECO:0000256" key="6">
    <source>
        <dbReference type="ARBA" id="ARBA00022679"/>
    </source>
</evidence>
<dbReference type="Gene3D" id="3.30.470.20">
    <property type="entry name" value="ATP-grasp fold, B domain"/>
    <property type="match status" value="1"/>
</dbReference>
<evidence type="ECO:0000313" key="15">
    <source>
        <dbReference type="Proteomes" id="UP000734854"/>
    </source>
</evidence>
<name>A0A8J5LLF7_ZINOF</name>
<dbReference type="InterPro" id="IPR008656">
    <property type="entry name" value="Inositol_tetrakis-P_1-kinase"/>
</dbReference>
<organism evidence="14 15">
    <name type="scientific">Zingiber officinale</name>
    <name type="common">Ginger</name>
    <name type="synonym">Amomum zingiber</name>
    <dbReference type="NCBI Taxonomy" id="94328"/>
    <lineage>
        <taxon>Eukaryota</taxon>
        <taxon>Viridiplantae</taxon>
        <taxon>Streptophyta</taxon>
        <taxon>Embryophyta</taxon>
        <taxon>Tracheophyta</taxon>
        <taxon>Spermatophyta</taxon>
        <taxon>Magnoliopsida</taxon>
        <taxon>Liliopsida</taxon>
        <taxon>Zingiberales</taxon>
        <taxon>Zingiberaceae</taxon>
        <taxon>Zingiber</taxon>
    </lineage>
</organism>
<dbReference type="GO" id="GO:0005737">
    <property type="term" value="C:cytoplasm"/>
    <property type="evidence" value="ECO:0007669"/>
    <property type="project" value="TreeGrafter"/>
</dbReference>
<evidence type="ECO:0008006" key="16">
    <source>
        <dbReference type="Google" id="ProtNLM"/>
    </source>
</evidence>
<evidence type="ECO:0000256" key="9">
    <source>
        <dbReference type="ARBA" id="ARBA00022777"/>
    </source>
</evidence>
<keyword evidence="6" id="KW-0808">Transferase</keyword>
<comment type="subunit">
    <text evidence="5">Monomer.</text>
</comment>
<dbReference type="GO" id="GO:0052725">
    <property type="term" value="F:inositol-1,3,4-trisphosphate 6-kinase activity"/>
    <property type="evidence" value="ECO:0007669"/>
    <property type="project" value="InterPro"/>
</dbReference>
<evidence type="ECO:0000256" key="8">
    <source>
        <dbReference type="ARBA" id="ARBA00022741"/>
    </source>
</evidence>
<keyword evidence="15" id="KW-1185">Reference proteome</keyword>
<keyword evidence="10" id="KW-0067">ATP-binding</keyword>
<evidence type="ECO:0000256" key="3">
    <source>
        <dbReference type="ARBA" id="ARBA00001946"/>
    </source>
</evidence>
<comment type="cofactor">
    <cofactor evidence="3">
        <name>Mg(2+)</name>
        <dbReference type="ChEBI" id="CHEBI:18420"/>
    </cofactor>
</comment>
<evidence type="ECO:0000256" key="10">
    <source>
        <dbReference type="ARBA" id="ARBA00022840"/>
    </source>
</evidence>
<evidence type="ECO:0000256" key="2">
    <source>
        <dbReference type="ARBA" id="ARBA00000680"/>
    </source>
</evidence>
<dbReference type="InterPro" id="IPR041429">
    <property type="entry name" value="ITPK1_N"/>
</dbReference>
<evidence type="ECO:0000256" key="7">
    <source>
        <dbReference type="ARBA" id="ARBA00022723"/>
    </source>
</evidence>
<reference evidence="14 15" key="1">
    <citation type="submission" date="2020-08" db="EMBL/GenBank/DDBJ databases">
        <title>Plant Genome Project.</title>
        <authorList>
            <person name="Zhang R.-G."/>
        </authorList>
    </citation>
    <scope>NUCLEOTIDE SEQUENCE [LARGE SCALE GENOMIC DNA]</scope>
    <source>
        <tissue evidence="14">Rhizome</tissue>
    </source>
</reference>
<evidence type="ECO:0000256" key="4">
    <source>
        <dbReference type="ARBA" id="ARBA00009601"/>
    </source>
</evidence>
<feature type="domain" description="Inositol 1,3,4-trisphosphate 5/6-kinase ATP-grasp" evidence="12">
    <location>
        <begin position="192"/>
        <end position="333"/>
    </location>
</feature>
<keyword evidence="9" id="KW-0418">Kinase</keyword>
<comment type="similarity">
    <text evidence="4">Belongs to the ITPK1 family.</text>
</comment>
<dbReference type="GO" id="GO:0032957">
    <property type="term" value="P:inositol trisphosphate metabolic process"/>
    <property type="evidence" value="ECO:0007669"/>
    <property type="project" value="InterPro"/>
</dbReference>
<evidence type="ECO:0000256" key="11">
    <source>
        <dbReference type="ARBA" id="ARBA00022842"/>
    </source>
</evidence>
<dbReference type="Pfam" id="PF17927">
    <property type="entry name" value="Ins134_P3_kin_N"/>
    <property type="match status" value="1"/>
</dbReference>
<feature type="domain" description="Inositol-tetrakisphosphate 1-kinase N-terminal" evidence="13">
    <location>
        <begin position="69"/>
        <end position="148"/>
    </location>
</feature>
<dbReference type="EMBL" id="JACMSC010000004">
    <property type="protein sequence ID" value="KAG6524282.1"/>
    <property type="molecule type" value="Genomic_DNA"/>
</dbReference>
<dbReference type="GO" id="GO:0052726">
    <property type="term" value="F:inositol-1,3,4-trisphosphate 5-kinase activity"/>
    <property type="evidence" value="ECO:0007669"/>
    <property type="project" value="InterPro"/>
</dbReference>
<gene>
    <name evidence="14" type="ORF">ZIOFF_014188</name>
</gene>